<evidence type="ECO:0000256" key="13">
    <source>
        <dbReference type="ARBA" id="ARBA00048679"/>
    </source>
</evidence>
<name>A0A6A4QH53_LUPAL</name>
<dbReference type="InterPro" id="IPR011009">
    <property type="entry name" value="Kinase-like_dom_sf"/>
</dbReference>
<keyword evidence="3" id="KW-1003">Cell membrane</keyword>
<dbReference type="Proteomes" id="UP000447434">
    <property type="component" value="Chromosome 5"/>
</dbReference>
<sequence>MVNIFTCYHRYLAPEYAASGKLTEKSDVFSFGVMLLELISGKRPVDLTNTMEDSLVDWARPLLTRGLEEDPGNFRELVDPFLEGNYNPPEMARMAACAAGSIRHSARKRLKMSQIVRALEGDVSLDDLREGMMKTGVSNIHTSSSSSDISYDTMQYNHDMQQFKKAVFSSEVGTSSGSSGEISRFRETPRRLN</sequence>
<feature type="domain" description="Protein kinase" evidence="15">
    <location>
        <begin position="1"/>
        <end position="107"/>
    </location>
</feature>
<dbReference type="InterPro" id="IPR047117">
    <property type="entry name" value="PERK1-13-like"/>
</dbReference>
<keyword evidence="10" id="KW-1133">Transmembrane helix</keyword>
<comment type="subcellular location">
    <subcellularLocation>
        <location evidence="1">Cell membrane</location>
        <topology evidence="1">Single-pass membrane protein</topology>
    </subcellularLocation>
</comment>
<dbReference type="EMBL" id="WOCE01000005">
    <property type="protein sequence ID" value="KAE9612992.1"/>
    <property type="molecule type" value="Genomic_DNA"/>
</dbReference>
<dbReference type="InterPro" id="IPR000719">
    <property type="entry name" value="Prot_kinase_dom"/>
</dbReference>
<evidence type="ECO:0000256" key="6">
    <source>
        <dbReference type="ARBA" id="ARBA00022692"/>
    </source>
</evidence>
<dbReference type="PROSITE" id="PS50011">
    <property type="entry name" value="PROTEIN_KINASE_DOM"/>
    <property type="match status" value="1"/>
</dbReference>
<dbReference type="PANTHER" id="PTHR47982">
    <property type="entry name" value="PROLINE-RICH RECEPTOR-LIKE PROTEIN KINASE PERK4"/>
    <property type="match status" value="1"/>
</dbReference>
<evidence type="ECO:0000313" key="16">
    <source>
        <dbReference type="EMBL" id="KAE9612992.1"/>
    </source>
</evidence>
<comment type="caution">
    <text evidence="16">The sequence shown here is derived from an EMBL/GenBank/DDBJ whole genome shotgun (WGS) entry which is preliminary data.</text>
</comment>
<reference evidence="17" key="1">
    <citation type="journal article" date="2020" name="Nat. Commun.">
        <title>Genome sequence of the cluster root forming white lupin.</title>
        <authorList>
            <person name="Hufnagel B."/>
            <person name="Marques A."/>
            <person name="Soriano A."/>
            <person name="Marques L."/>
            <person name="Divol F."/>
            <person name="Doumas P."/>
            <person name="Sallet E."/>
            <person name="Mancinotti D."/>
            <person name="Carrere S."/>
            <person name="Marande W."/>
            <person name="Arribat S."/>
            <person name="Keller J."/>
            <person name="Huneau C."/>
            <person name="Blein T."/>
            <person name="Aime D."/>
            <person name="Laguerre M."/>
            <person name="Taylor J."/>
            <person name="Schubert V."/>
            <person name="Nelson M."/>
            <person name="Geu-Flores F."/>
            <person name="Crespi M."/>
            <person name="Gallardo-Guerrero K."/>
            <person name="Delaux P.-M."/>
            <person name="Salse J."/>
            <person name="Berges H."/>
            <person name="Guyot R."/>
            <person name="Gouzy J."/>
            <person name="Peret B."/>
        </authorList>
    </citation>
    <scope>NUCLEOTIDE SEQUENCE [LARGE SCALE GENOMIC DNA]</scope>
    <source>
        <strain evidence="17">cv. Amiga</strain>
    </source>
</reference>
<dbReference type="Pfam" id="PF07714">
    <property type="entry name" value="PK_Tyr_Ser-Thr"/>
    <property type="match status" value="1"/>
</dbReference>
<evidence type="ECO:0000313" key="17">
    <source>
        <dbReference type="Proteomes" id="UP000447434"/>
    </source>
</evidence>
<dbReference type="SUPFAM" id="SSF56112">
    <property type="entry name" value="Protein kinase-like (PK-like)"/>
    <property type="match status" value="1"/>
</dbReference>
<evidence type="ECO:0000259" key="15">
    <source>
        <dbReference type="PROSITE" id="PS50011"/>
    </source>
</evidence>
<protein>
    <recommendedName>
        <fullName evidence="2">non-specific serine/threonine protein kinase</fullName>
        <ecNumber evidence="2">2.7.11.1</ecNumber>
    </recommendedName>
</protein>
<keyword evidence="6" id="KW-0812">Transmembrane</keyword>
<evidence type="ECO:0000256" key="11">
    <source>
        <dbReference type="ARBA" id="ARBA00023136"/>
    </source>
</evidence>
<gene>
    <name evidence="16" type="ORF">Lalb_Chr05g0212871</name>
</gene>
<dbReference type="EC" id="2.7.11.1" evidence="2"/>
<dbReference type="GO" id="GO:0004674">
    <property type="term" value="F:protein serine/threonine kinase activity"/>
    <property type="evidence" value="ECO:0007669"/>
    <property type="project" value="UniProtKB-KW"/>
</dbReference>
<keyword evidence="11" id="KW-0472">Membrane</keyword>
<evidence type="ECO:0000256" key="10">
    <source>
        <dbReference type="ARBA" id="ARBA00022989"/>
    </source>
</evidence>
<accession>A0A6A4QH53</accession>
<keyword evidence="5" id="KW-0808">Transferase</keyword>
<comment type="catalytic activity">
    <reaction evidence="12">
        <text>L-threonyl-[protein] + ATP = O-phospho-L-threonyl-[protein] + ADP + H(+)</text>
        <dbReference type="Rhea" id="RHEA:46608"/>
        <dbReference type="Rhea" id="RHEA-COMP:11060"/>
        <dbReference type="Rhea" id="RHEA-COMP:11605"/>
        <dbReference type="ChEBI" id="CHEBI:15378"/>
        <dbReference type="ChEBI" id="CHEBI:30013"/>
        <dbReference type="ChEBI" id="CHEBI:30616"/>
        <dbReference type="ChEBI" id="CHEBI:61977"/>
        <dbReference type="ChEBI" id="CHEBI:456216"/>
        <dbReference type="EC" id="2.7.11.1"/>
    </reaction>
</comment>
<dbReference type="AlphaFoldDB" id="A0A6A4QH53"/>
<dbReference type="GO" id="GO:0005886">
    <property type="term" value="C:plasma membrane"/>
    <property type="evidence" value="ECO:0007669"/>
    <property type="project" value="UniProtKB-SubCell"/>
</dbReference>
<evidence type="ECO:0000256" key="12">
    <source>
        <dbReference type="ARBA" id="ARBA00047899"/>
    </source>
</evidence>
<dbReference type="PANTHER" id="PTHR47982:SF6">
    <property type="entry name" value="PROLINE-RICH RECEPTOR-LIKE PROTEIN KINASE PERK4"/>
    <property type="match status" value="1"/>
</dbReference>
<evidence type="ECO:0000256" key="5">
    <source>
        <dbReference type="ARBA" id="ARBA00022679"/>
    </source>
</evidence>
<feature type="compositionally biased region" description="Basic and acidic residues" evidence="14">
    <location>
        <begin position="183"/>
        <end position="193"/>
    </location>
</feature>
<evidence type="ECO:0000256" key="2">
    <source>
        <dbReference type="ARBA" id="ARBA00012513"/>
    </source>
</evidence>
<keyword evidence="4" id="KW-0723">Serine/threonine-protein kinase</keyword>
<dbReference type="Gene3D" id="1.10.510.10">
    <property type="entry name" value="Transferase(Phosphotransferase) domain 1"/>
    <property type="match status" value="1"/>
</dbReference>
<keyword evidence="17" id="KW-1185">Reference proteome</keyword>
<evidence type="ECO:0000256" key="7">
    <source>
        <dbReference type="ARBA" id="ARBA00022741"/>
    </source>
</evidence>
<evidence type="ECO:0000256" key="14">
    <source>
        <dbReference type="SAM" id="MobiDB-lite"/>
    </source>
</evidence>
<evidence type="ECO:0000256" key="4">
    <source>
        <dbReference type="ARBA" id="ARBA00022527"/>
    </source>
</evidence>
<evidence type="ECO:0000256" key="9">
    <source>
        <dbReference type="ARBA" id="ARBA00022840"/>
    </source>
</evidence>
<keyword evidence="9" id="KW-0067">ATP-binding</keyword>
<dbReference type="InterPro" id="IPR001245">
    <property type="entry name" value="Ser-Thr/Tyr_kinase_cat_dom"/>
</dbReference>
<comment type="catalytic activity">
    <reaction evidence="13">
        <text>L-seryl-[protein] + ATP = O-phospho-L-seryl-[protein] + ADP + H(+)</text>
        <dbReference type="Rhea" id="RHEA:17989"/>
        <dbReference type="Rhea" id="RHEA-COMP:9863"/>
        <dbReference type="Rhea" id="RHEA-COMP:11604"/>
        <dbReference type="ChEBI" id="CHEBI:15378"/>
        <dbReference type="ChEBI" id="CHEBI:29999"/>
        <dbReference type="ChEBI" id="CHEBI:30616"/>
        <dbReference type="ChEBI" id="CHEBI:83421"/>
        <dbReference type="ChEBI" id="CHEBI:456216"/>
        <dbReference type="EC" id="2.7.11.1"/>
    </reaction>
</comment>
<proteinExistence type="predicted"/>
<keyword evidence="8" id="KW-0418">Kinase</keyword>
<evidence type="ECO:0000256" key="1">
    <source>
        <dbReference type="ARBA" id="ARBA00004162"/>
    </source>
</evidence>
<evidence type="ECO:0000256" key="3">
    <source>
        <dbReference type="ARBA" id="ARBA00022475"/>
    </source>
</evidence>
<dbReference type="OrthoDB" id="4062651at2759"/>
<feature type="compositionally biased region" description="Low complexity" evidence="14">
    <location>
        <begin position="171"/>
        <end position="182"/>
    </location>
</feature>
<organism evidence="16 17">
    <name type="scientific">Lupinus albus</name>
    <name type="common">White lupine</name>
    <name type="synonym">Lupinus termis</name>
    <dbReference type="NCBI Taxonomy" id="3870"/>
    <lineage>
        <taxon>Eukaryota</taxon>
        <taxon>Viridiplantae</taxon>
        <taxon>Streptophyta</taxon>
        <taxon>Embryophyta</taxon>
        <taxon>Tracheophyta</taxon>
        <taxon>Spermatophyta</taxon>
        <taxon>Magnoliopsida</taxon>
        <taxon>eudicotyledons</taxon>
        <taxon>Gunneridae</taxon>
        <taxon>Pentapetalae</taxon>
        <taxon>rosids</taxon>
        <taxon>fabids</taxon>
        <taxon>Fabales</taxon>
        <taxon>Fabaceae</taxon>
        <taxon>Papilionoideae</taxon>
        <taxon>50 kb inversion clade</taxon>
        <taxon>genistoids sensu lato</taxon>
        <taxon>core genistoids</taxon>
        <taxon>Genisteae</taxon>
        <taxon>Lupinus</taxon>
    </lineage>
</organism>
<feature type="region of interest" description="Disordered" evidence="14">
    <location>
        <begin position="171"/>
        <end position="193"/>
    </location>
</feature>
<dbReference type="GO" id="GO:0005524">
    <property type="term" value="F:ATP binding"/>
    <property type="evidence" value="ECO:0007669"/>
    <property type="project" value="UniProtKB-KW"/>
</dbReference>
<evidence type="ECO:0000256" key="8">
    <source>
        <dbReference type="ARBA" id="ARBA00022777"/>
    </source>
</evidence>
<keyword evidence="7" id="KW-0547">Nucleotide-binding</keyword>